<name>A0A1U8P7Y1_GOSHI</name>
<dbReference type="KEGG" id="ghi:107955991"/>
<dbReference type="GO" id="GO:0008289">
    <property type="term" value="F:lipid binding"/>
    <property type="evidence" value="ECO:0007669"/>
    <property type="project" value="InterPro"/>
</dbReference>
<dbReference type="GeneID" id="107955991"/>
<dbReference type="PRINTS" id="PR00382">
    <property type="entry name" value="LIPIDTRNSFER"/>
</dbReference>
<dbReference type="OrthoDB" id="959524at2759"/>
<sequence length="113" mass="11986">MEKKIMVSSLIMMILVIKSKSVDAITCEEALTRLMPGQLFLTSEAFLPISPCCLAVANINAGSTTTSICRSLCRRFQQAASGLGVSPDKAKELSQLCGVSTTVAIDPTINCDS</sequence>
<dbReference type="SUPFAM" id="SSF47699">
    <property type="entry name" value="Bifunctional inhibitor/lipid-transfer protein/seed storage 2S albumin"/>
    <property type="match status" value="1"/>
</dbReference>
<reference evidence="4" key="1">
    <citation type="journal article" date="2020" name="Nat. Genet.">
        <title>Genomic diversifications of five Gossypium allopolyploid species and their impact on cotton improvement.</title>
        <authorList>
            <person name="Chen Z.J."/>
            <person name="Sreedasyam A."/>
            <person name="Ando A."/>
            <person name="Song Q."/>
            <person name="De Santiago L.M."/>
            <person name="Hulse-Kemp A.M."/>
            <person name="Ding M."/>
            <person name="Ye W."/>
            <person name="Kirkbride R.C."/>
            <person name="Jenkins J."/>
            <person name="Plott C."/>
            <person name="Lovell J."/>
            <person name="Lin Y.M."/>
            <person name="Vaughn R."/>
            <person name="Liu B."/>
            <person name="Simpson S."/>
            <person name="Scheffler B.E."/>
            <person name="Wen L."/>
            <person name="Saski C.A."/>
            <person name="Grover C.E."/>
            <person name="Hu G."/>
            <person name="Conover J.L."/>
            <person name="Carlson J.W."/>
            <person name="Shu S."/>
            <person name="Boston L.B."/>
            <person name="Williams M."/>
            <person name="Peterson D.G."/>
            <person name="McGee K."/>
            <person name="Jones D.C."/>
            <person name="Wendel J.F."/>
            <person name="Stelly D.M."/>
            <person name="Grimwood J."/>
            <person name="Schmutz J."/>
        </authorList>
    </citation>
    <scope>NUCLEOTIDE SEQUENCE [LARGE SCALE GENOMIC DNA]</scope>
    <source>
        <strain evidence="4">cv. TM-1</strain>
    </source>
</reference>
<dbReference type="PaxDb" id="3635-A0A1U8P7Y1"/>
<dbReference type="Pfam" id="PF14368">
    <property type="entry name" value="LTP_2"/>
    <property type="match status" value="1"/>
</dbReference>
<evidence type="ECO:0000313" key="4">
    <source>
        <dbReference type="Proteomes" id="UP000818029"/>
    </source>
</evidence>
<feature type="domain" description="Bifunctional inhibitor/plant lipid transfer protein/seed storage helical" evidence="3">
    <location>
        <begin position="17"/>
        <end position="103"/>
    </location>
</feature>
<dbReference type="InterPro" id="IPR016140">
    <property type="entry name" value="Bifunc_inhib/LTP/seed_store"/>
</dbReference>
<accession>A0A1U8P7Y1</accession>
<evidence type="ECO:0000259" key="3">
    <source>
        <dbReference type="Pfam" id="PF14368"/>
    </source>
</evidence>
<evidence type="ECO:0000313" key="5">
    <source>
        <dbReference type="RefSeq" id="XP_016747245.1"/>
    </source>
</evidence>
<evidence type="ECO:0000256" key="1">
    <source>
        <dbReference type="ARBA" id="ARBA00009748"/>
    </source>
</evidence>
<proteinExistence type="inferred from homology"/>
<dbReference type="PANTHER" id="PTHR33076">
    <property type="entry name" value="NON-SPECIFIC LIPID-TRANSFER PROTEIN 2-RELATED"/>
    <property type="match status" value="1"/>
</dbReference>
<dbReference type="SMR" id="A0A1U8P7Y1"/>
<feature type="signal peptide" evidence="2">
    <location>
        <begin position="1"/>
        <end position="24"/>
    </location>
</feature>
<dbReference type="RefSeq" id="XP_016747245.1">
    <property type="nucleotide sequence ID" value="XM_016891756.1"/>
</dbReference>
<evidence type="ECO:0000256" key="2">
    <source>
        <dbReference type="SAM" id="SignalP"/>
    </source>
</evidence>
<dbReference type="InterPro" id="IPR036312">
    <property type="entry name" value="Bifun_inhib/LTP/seed_sf"/>
</dbReference>
<keyword evidence="2" id="KW-0732">Signal</keyword>
<reference evidence="5" key="2">
    <citation type="submission" date="2025-08" db="UniProtKB">
        <authorList>
            <consortium name="RefSeq"/>
        </authorList>
    </citation>
    <scope>IDENTIFICATION</scope>
</reference>
<comment type="similarity">
    <text evidence="1">Belongs to the plant LTP family.</text>
</comment>
<protein>
    <submittedName>
        <fullName evidence="5">Non-specific lipid-transfer protein 4</fullName>
    </submittedName>
</protein>
<feature type="chain" id="PRO_5010572712" evidence="2">
    <location>
        <begin position="25"/>
        <end position="113"/>
    </location>
</feature>
<dbReference type="Gene3D" id="1.10.110.10">
    <property type="entry name" value="Plant lipid-transfer and hydrophobic proteins"/>
    <property type="match status" value="1"/>
</dbReference>
<gene>
    <name evidence="5" type="primary">LOC107955991</name>
</gene>
<organism evidence="4 5">
    <name type="scientific">Gossypium hirsutum</name>
    <name type="common">Upland cotton</name>
    <name type="synonym">Gossypium mexicanum</name>
    <dbReference type="NCBI Taxonomy" id="3635"/>
    <lineage>
        <taxon>Eukaryota</taxon>
        <taxon>Viridiplantae</taxon>
        <taxon>Streptophyta</taxon>
        <taxon>Embryophyta</taxon>
        <taxon>Tracheophyta</taxon>
        <taxon>Spermatophyta</taxon>
        <taxon>Magnoliopsida</taxon>
        <taxon>eudicotyledons</taxon>
        <taxon>Gunneridae</taxon>
        <taxon>Pentapetalae</taxon>
        <taxon>rosids</taxon>
        <taxon>malvids</taxon>
        <taxon>Malvales</taxon>
        <taxon>Malvaceae</taxon>
        <taxon>Malvoideae</taxon>
        <taxon>Gossypium</taxon>
    </lineage>
</organism>
<dbReference type="InterPro" id="IPR000528">
    <property type="entry name" value="Plant_nsLTP"/>
</dbReference>
<dbReference type="GO" id="GO:0006869">
    <property type="term" value="P:lipid transport"/>
    <property type="evidence" value="ECO:0007669"/>
    <property type="project" value="InterPro"/>
</dbReference>
<dbReference type="Proteomes" id="UP000818029">
    <property type="component" value="Chromosome D07"/>
</dbReference>
<keyword evidence="4" id="KW-1185">Reference proteome</keyword>
<dbReference type="AlphaFoldDB" id="A0A1U8P7Y1"/>